<dbReference type="InterPro" id="IPR050860">
    <property type="entry name" value="FeoB_GTPase"/>
</dbReference>
<dbReference type="PROSITE" id="PS51711">
    <property type="entry name" value="G_FEOB"/>
    <property type="match status" value="1"/>
</dbReference>
<dbReference type="PANTHER" id="PTHR43185:SF1">
    <property type="entry name" value="FE(2+) TRANSPORTER FEOB"/>
    <property type="match status" value="1"/>
</dbReference>
<dbReference type="SUPFAM" id="SSF52540">
    <property type="entry name" value="P-loop containing nucleoside triphosphate hydrolases"/>
    <property type="match status" value="1"/>
</dbReference>
<dbReference type="FunFam" id="3.40.50.300:FF:000969">
    <property type="entry name" value="Ferrous iron transporter B"/>
    <property type="match status" value="1"/>
</dbReference>
<dbReference type="eggNOG" id="COG0370">
    <property type="taxonomic scope" value="Bacteria"/>
</dbReference>
<protein>
    <submittedName>
        <fullName evidence="2">GTP-binding protein HSR1-related protein</fullName>
    </submittedName>
</protein>
<dbReference type="OrthoDB" id="9809127at2"/>
<dbReference type="STRING" id="574087.Acear_0012"/>
<dbReference type="KEGG" id="aar:Acear_0012"/>
<organism evidence="2 3">
    <name type="scientific">Acetohalobium arabaticum (strain ATCC 49924 / DSM 5501 / Z-7288)</name>
    <dbReference type="NCBI Taxonomy" id="574087"/>
    <lineage>
        <taxon>Bacteria</taxon>
        <taxon>Bacillati</taxon>
        <taxon>Bacillota</taxon>
        <taxon>Clostridia</taxon>
        <taxon>Halanaerobiales</taxon>
        <taxon>Halobacteroidaceae</taxon>
        <taxon>Acetohalobium</taxon>
    </lineage>
</organism>
<dbReference type="AlphaFoldDB" id="D9QSA8"/>
<dbReference type="Proteomes" id="UP000001661">
    <property type="component" value="Chromosome"/>
</dbReference>
<dbReference type="InterPro" id="IPR041069">
    <property type="entry name" value="FeoB_Cyto"/>
</dbReference>
<gene>
    <name evidence="2" type="ordered locus">Acear_0012</name>
</gene>
<feature type="domain" description="FeoB-type G" evidence="1">
    <location>
        <begin position="25"/>
        <end position="187"/>
    </location>
</feature>
<dbReference type="InterPro" id="IPR006073">
    <property type="entry name" value="GTP-bd"/>
</dbReference>
<evidence type="ECO:0000259" key="1">
    <source>
        <dbReference type="PROSITE" id="PS51711"/>
    </source>
</evidence>
<dbReference type="PRINTS" id="PR00326">
    <property type="entry name" value="GTP1OBG"/>
</dbReference>
<accession>D9QSA8</accession>
<dbReference type="Gene3D" id="1.10.287.1770">
    <property type="match status" value="1"/>
</dbReference>
<dbReference type="Gene3D" id="3.40.50.300">
    <property type="entry name" value="P-loop containing nucleotide triphosphate hydrolases"/>
    <property type="match status" value="1"/>
</dbReference>
<dbReference type="GO" id="GO:0005886">
    <property type="term" value="C:plasma membrane"/>
    <property type="evidence" value="ECO:0007669"/>
    <property type="project" value="TreeGrafter"/>
</dbReference>
<reference evidence="2 3" key="1">
    <citation type="journal article" date="2010" name="Stand. Genomic Sci.">
        <title>Complete genome sequence of Acetohalobium arabaticum type strain (Z-7288).</title>
        <authorList>
            <person name="Sikorski J."/>
            <person name="Lapidus A."/>
            <person name="Chertkov O."/>
            <person name="Lucas S."/>
            <person name="Copeland A."/>
            <person name="Glavina Del Rio T."/>
            <person name="Nolan M."/>
            <person name="Tice H."/>
            <person name="Cheng J.F."/>
            <person name="Han C."/>
            <person name="Brambilla E."/>
            <person name="Pitluck S."/>
            <person name="Liolios K."/>
            <person name="Ivanova N."/>
            <person name="Mavromatis K."/>
            <person name="Mikhailova N."/>
            <person name="Pati A."/>
            <person name="Bruce D."/>
            <person name="Detter C."/>
            <person name="Tapia R."/>
            <person name="Goodwin L."/>
            <person name="Chen A."/>
            <person name="Palaniappan K."/>
            <person name="Land M."/>
            <person name="Hauser L."/>
            <person name="Chang Y.J."/>
            <person name="Jeffries C.D."/>
            <person name="Rohde M."/>
            <person name="Goker M."/>
            <person name="Spring S."/>
            <person name="Woyke T."/>
            <person name="Bristow J."/>
            <person name="Eisen J.A."/>
            <person name="Markowitz V."/>
            <person name="Hugenholtz P."/>
            <person name="Kyrpides N.C."/>
            <person name="Klenk H.P."/>
        </authorList>
    </citation>
    <scope>NUCLEOTIDE SEQUENCE [LARGE SCALE GENOMIC DNA]</scope>
    <source>
        <strain evidence="3">ATCC 49924 / DSM 5501 / Z-7288</strain>
    </source>
</reference>
<dbReference type="RefSeq" id="WP_013277011.1">
    <property type="nucleotide sequence ID" value="NC_014378.1"/>
</dbReference>
<dbReference type="EMBL" id="CP002105">
    <property type="protein sequence ID" value="ADL11564.1"/>
    <property type="molecule type" value="Genomic_DNA"/>
</dbReference>
<proteinExistence type="predicted"/>
<sequence>MEPKADSDQISLLRESFNINFKRGNPVIALAGNPNTGKSTVFNGLTGLKQDTGNWPGKTVTQAQGYYTYQNQDYILVDLPGTYSLLANSTDEQVARDFICFAQPDATIVVVDATKLERNLNLVLQIMELTNNVVVCLNLMDEARRKNIEIDVEGLSQDLQIPIIPTVAPKKIGLEKLKDKIADIVTGRIKVTPKQIKYSSQIEEAIEKILPDLEAILPDYINSRWVALQLIEGDNSILEAMQTYYPEQIVKEITANLQSEVKAGGAF</sequence>
<dbReference type="GO" id="GO:0015093">
    <property type="term" value="F:ferrous iron transmembrane transporter activity"/>
    <property type="evidence" value="ECO:0007669"/>
    <property type="project" value="TreeGrafter"/>
</dbReference>
<name>D9QSA8_ACEAZ</name>
<keyword evidence="3" id="KW-1185">Reference proteome</keyword>
<dbReference type="HOGENOM" id="CLU_013350_0_1_9"/>
<dbReference type="Pfam" id="PF17910">
    <property type="entry name" value="FeoB_Cyto"/>
    <property type="match status" value="1"/>
</dbReference>
<dbReference type="InterPro" id="IPR030389">
    <property type="entry name" value="G_FEOB_dom"/>
</dbReference>
<evidence type="ECO:0000313" key="2">
    <source>
        <dbReference type="EMBL" id="ADL11564.1"/>
    </source>
</evidence>
<dbReference type="Pfam" id="PF02421">
    <property type="entry name" value="FeoB_N"/>
    <property type="match status" value="1"/>
</dbReference>
<dbReference type="PANTHER" id="PTHR43185">
    <property type="entry name" value="FERROUS IRON TRANSPORT PROTEIN B"/>
    <property type="match status" value="1"/>
</dbReference>
<dbReference type="CDD" id="cd01879">
    <property type="entry name" value="FeoB"/>
    <property type="match status" value="1"/>
</dbReference>
<dbReference type="GO" id="GO:0005525">
    <property type="term" value="F:GTP binding"/>
    <property type="evidence" value="ECO:0007669"/>
    <property type="project" value="InterPro"/>
</dbReference>
<evidence type="ECO:0000313" key="3">
    <source>
        <dbReference type="Proteomes" id="UP000001661"/>
    </source>
</evidence>
<dbReference type="InterPro" id="IPR027417">
    <property type="entry name" value="P-loop_NTPase"/>
</dbReference>